<dbReference type="RefSeq" id="WP_154562498.1">
    <property type="nucleotide sequence ID" value="NZ_VUMG01000002.1"/>
</dbReference>
<sequence>MATSLLADPAVFGTVAEQVATFIKILNEHLGLGKANAKVVRSFVKMVTKLPYDADFEDTRKNYPVDRWSDDYMRSIIEKPTGFRPDYADEILYYLDTTELEKKVRALVPTAKDRLSQALRVFDTNIGRANLAEWVGDKAAELIAECSERDFAHEIAMEKVSLARQALARTEYENFLMGEAQGLCSFTSCKKPLLANSSGKPVTDVEIVIIDPHGDTASPTNLLACCHDCAVSYGPEPSPDDIAQAKIIKEAQQRNHKISDIVAKRDVEEAIAKVIRQLPDADQADLNIEITEPLRVRTKLPDPRTVMLANKILGYVAVYFCYIDTVLKSNELVRPGGFDAFARTVADLFDAMDQAQAPEPEIFTRLVSWLNDQTHGGIEACEAVISYFVQNCQVFR</sequence>
<organism evidence="2 3">
    <name type="scientific">Cutibacterium porci</name>
    <dbReference type="NCBI Taxonomy" id="2605781"/>
    <lineage>
        <taxon>Bacteria</taxon>
        <taxon>Bacillati</taxon>
        <taxon>Actinomycetota</taxon>
        <taxon>Actinomycetes</taxon>
        <taxon>Propionibacteriales</taxon>
        <taxon>Propionibacteriaceae</taxon>
        <taxon>Cutibacterium</taxon>
    </lineage>
</organism>
<evidence type="ECO:0000259" key="1">
    <source>
        <dbReference type="Pfam" id="PF20277"/>
    </source>
</evidence>
<evidence type="ECO:0000313" key="3">
    <source>
        <dbReference type="Proteomes" id="UP000466104"/>
    </source>
</evidence>
<dbReference type="InterPro" id="IPR046921">
    <property type="entry name" value="ABC-3C_CTD11"/>
</dbReference>
<dbReference type="EMBL" id="VUMG01000002">
    <property type="protein sequence ID" value="MSS45341.1"/>
    <property type="molecule type" value="Genomic_DNA"/>
</dbReference>
<dbReference type="Pfam" id="PF20277">
    <property type="entry name" value="CTD11"/>
    <property type="match status" value="1"/>
</dbReference>
<keyword evidence="3" id="KW-1185">Reference proteome</keyword>
<name>A0A7K0J5W4_9ACTN</name>
<proteinExistence type="predicted"/>
<dbReference type="Proteomes" id="UP000466104">
    <property type="component" value="Unassembled WGS sequence"/>
</dbReference>
<comment type="caution">
    <text evidence="2">The sequence shown here is derived from an EMBL/GenBank/DDBJ whole genome shotgun (WGS) entry which is preliminary data.</text>
</comment>
<gene>
    <name evidence="2" type="ORF">FYJ43_04645</name>
</gene>
<protein>
    <recommendedName>
        <fullName evidence="1">ABC-three component systems C-terminal domain-containing protein</fullName>
    </recommendedName>
</protein>
<evidence type="ECO:0000313" key="2">
    <source>
        <dbReference type="EMBL" id="MSS45341.1"/>
    </source>
</evidence>
<dbReference type="AlphaFoldDB" id="A0A7K0J5W4"/>
<feature type="domain" description="ABC-three component systems C-terminal" evidence="1">
    <location>
        <begin position="262"/>
        <end position="395"/>
    </location>
</feature>
<accession>A0A7K0J5W4</accession>
<reference evidence="2 3" key="1">
    <citation type="submission" date="2019-08" db="EMBL/GenBank/DDBJ databases">
        <title>In-depth cultivation of the pig gut microbiome towards novel bacterial diversity and tailored functional studies.</title>
        <authorList>
            <person name="Wylensek D."/>
            <person name="Hitch T.C.A."/>
            <person name="Clavel T."/>
        </authorList>
    </citation>
    <scope>NUCLEOTIDE SEQUENCE [LARGE SCALE GENOMIC DNA]</scope>
    <source>
        <strain evidence="2 3">WCA-380-WT-3A</strain>
    </source>
</reference>